<name>A0ABW3RAQ3_9FLAO</name>
<dbReference type="RefSeq" id="WP_311938069.1">
    <property type="nucleotide sequence ID" value="NZ_JAVSCK010000002.1"/>
</dbReference>
<proteinExistence type="predicted"/>
<dbReference type="Pfam" id="PF00550">
    <property type="entry name" value="PP-binding"/>
    <property type="match status" value="1"/>
</dbReference>
<dbReference type="Gene3D" id="1.10.1200.10">
    <property type="entry name" value="ACP-like"/>
    <property type="match status" value="1"/>
</dbReference>
<gene>
    <name evidence="2" type="ORF">ACFQ2E_06765</name>
</gene>
<accession>A0ABW3RAQ3</accession>
<dbReference type="EMBL" id="JBHTLJ010000002">
    <property type="protein sequence ID" value="MFD1162111.1"/>
    <property type="molecule type" value="Genomic_DNA"/>
</dbReference>
<dbReference type="InterPro" id="IPR009081">
    <property type="entry name" value="PP-bd_ACP"/>
</dbReference>
<comment type="caution">
    <text evidence="2">The sequence shown here is derived from an EMBL/GenBank/DDBJ whole genome shotgun (WGS) entry which is preliminary data.</text>
</comment>
<dbReference type="PROSITE" id="PS50075">
    <property type="entry name" value="CARRIER"/>
    <property type="match status" value="1"/>
</dbReference>
<dbReference type="Proteomes" id="UP001597163">
    <property type="component" value="Unassembled WGS sequence"/>
</dbReference>
<evidence type="ECO:0000313" key="3">
    <source>
        <dbReference type="Proteomes" id="UP001597163"/>
    </source>
</evidence>
<reference evidence="3" key="1">
    <citation type="journal article" date="2019" name="Int. J. Syst. Evol. Microbiol.">
        <title>The Global Catalogue of Microorganisms (GCM) 10K type strain sequencing project: providing services to taxonomists for standard genome sequencing and annotation.</title>
        <authorList>
            <consortium name="The Broad Institute Genomics Platform"/>
            <consortium name="The Broad Institute Genome Sequencing Center for Infectious Disease"/>
            <person name="Wu L."/>
            <person name="Ma J."/>
        </authorList>
    </citation>
    <scope>NUCLEOTIDE SEQUENCE [LARGE SCALE GENOMIC DNA]</scope>
    <source>
        <strain evidence="3">CCUG 63246</strain>
    </source>
</reference>
<keyword evidence="3" id="KW-1185">Reference proteome</keyword>
<dbReference type="InterPro" id="IPR036736">
    <property type="entry name" value="ACP-like_sf"/>
</dbReference>
<sequence length="77" mass="8792">MDKTILIYIKEQLLNNDIEDDFDADDDLLGSGILDSLGMVQLIAFVEKEFKIAVLPEEMIIENFMTVNHIVNYAKSK</sequence>
<organism evidence="2 3">
    <name type="scientific">Hwangdonia seohaensis</name>
    <dbReference type="NCBI Taxonomy" id="1240727"/>
    <lineage>
        <taxon>Bacteria</taxon>
        <taxon>Pseudomonadati</taxon>
        <taxon>Bacteroidota</taxon>
        <taxon>Flavobacteriia</taxon>
        <taxon>Flavobacteriales</taxon>
        <taxon>Flavobacteriaceae</taxon>
        <taxon>Hwangdonia</taxon>
    </lineage>
</organism>
<dbReference type="SUPFAM" id="SSF47336">
    <property type="entry name" value="ACP-like"/>
    <property type="match status" value="1"/>
</dbReference>
<protein>
    <submittedName>
        <fullName evidence="2">Acyl carrier protein</fullName>
    </submittedName>
</protein>
<evidence type="ECO:0000313" key="2">
    <source>
        <dbReference type="EMBL" id="MFD1162111.1"/>
    </source>
</evidence>
<evidence type="ECO:0000259" key="1">
    <source>
        <dbReference type="PROSITE" id="PS50075"/>
    </source>
</evidence>
<feature type="domain" description="Carrier" evidence="1">
    <location>
        <begin position="1"/>
        <end position="77"/>
    </location>
</feature>